<feature type="domain" description="PAC" evidence="2">
    <location>
        <begin position="93"/>
        <end position="145"/>
    </location>
</feature>
<accession>A0A554XBG9</accession>
<dbReference type="Gene3D" id="3.30.70.270">
    <property type="match status" value="1"/>
</dbReference>
<keyword evidence="4" id="KW-0808">Transferase</keyword>
<dbReference type="PROSITE" id="PS50887">
    <property type="entry name" value="GGDEF"/>
    <property type="match status" value="1"/>
</dbReference>
<keyword evidence="4" id="KW-0548">Nucleotidyltransferase</keyword>
<dbReference type="InterPro" id="IPR043128">
    <property type="entry name" value="Rev_trsase/Diguanyl_cyclase"/>
</dbReference>
<name>A0A554XBG9_9BURK</name>
<evidence type="ECO:0000259" key="2">
    <source>
        <dbReference type="PROSITE" id="PS50113"/>
    </source>
</evidence>
<dbReference type="AlphaFoldDB" id="A0A554XBG9"/>
<dbReference type="PROSITE" id="PS50113">
    <property type="entry name" value="PAC"/>
    <property type="match status" value="1"/>
</dbReference>
<dbReference type="EMBL" id="VJOM01000005">
    <property type="protein sequence ID" value="TSE33180.1"/>
    <property type="molecule type" value="Genomic_DNA"/>
</dbReference>
<dbReference type="GO" id="GO:0052621">
    <property type="term" value="F:diguanylate cyclase activity"/>
    <property type="evidence" value="ECO:0007669"/>
    <property type="project" value="UniProtKB-EC"/>
</dbReference>
<dbReference type="PANTHER" id="PTHR46663:SF2">
    <property type="entry name" value="GGDEF DOMAIN-CONTAINING PROTEIN"/>
    <property type="match status" value="1"/>
</dbReference>
<dbReference type="InterPro" id="IPR029787">
    <property type="entry name" value="Nucleotide_cyclase"/>
</dbReference>
<dbReference type="PANTHER" id="PTHR46663">
    <property type="entry name" value="DIGUANYLATE CYCLASE DGCT-RELATED"/>
    <property type="match status" value="1"/>
</dbReference>
<evidence type="ECO:0000259" key="3">
    <source>
        <dbReference type="PROSITE" id="PS50887"/>
    </source>
</evidence>
<dbReference type="NCBIfam" id="TIGR00254">
    <property type="entry name" value="GGDEF"/>
    <property type="match status" value="1"/>
</dbReference>
<organism evidence="4 5">
    <name type="scientific">Tepidimonas taiwanensis</name>
    <dbReference type="NCBI Taxonomy" id="307486"/>
    <lineage>
        <taxon>Bacteria</taxon>
        <taxon>Pseudomonadati</taxon>
        <taxon>Pseudomonadota</taxon>
        <taxon>Betaproteobacteria</taxon>
        <taxon>Burkholderiales</taxon>
        <taxon>Tepidimonas</taxon>
    </lineage>
</organism>
<dbReference type="InterPro" id="IPR035965">
    <property type="entry name" value="PAS-like_dom_sf"/>
</dbReference>
<dbReference type="Pfam" id="PF08448">
    <property type="entry name" value="PAS_4"/>
    <property type="match status" value="2"/>
</dbReference>
<dbReference type="SUPFAM" id="SSF55073">
    <property type="entry name" value="Nucleotide cyclase"/>
    <property type="match status" value="1"/>
</dbReference>
<dbReference type="CDD" id="cd01949">
    <property type="entry name" value="GGDEF"/>
    <property type="match status" value="1"/>
</dbReference>
<dbReference type="RefSeq" id="WP_143897492.1">
    <property type="nucleotide sequence ID" value="NZ_CP083911.1"/>
</dbReference>
<dbReference type="InterPro" id="IPR052163">
    <property type="entry name" value="DGC-Regulatory_Protein"/>
</dbReference>
<evidence type="ECO:0000313" key="5">
    <source>
        <dbReference type="Proteomes" id="UP000317763"/>
    </source>
</evidence>
<dbReference type="InterPro" id="IPR013656">
    <property type="entry name" value="PAS_4"/>
</dbReference>
<dbReference type="PROSITE" id="PS50112">
    <property type="entry name" value="PAS"/>
    <property type="match status" value="1"/>
</dbReference>
<gene>
    <name evidence="4" type="primary">dosC</name>
    <name evidence="4" type="ORF">Ttaiw_00726</name>
</gene>
<dbReference type="FunFam" id="3.30.70.270:FF:000001">
    <property type="entry name" value="Diguanylate cyclase domain protein"/>
    <property type="match status" value="1"/>
</dbReference>
<dbReference type="STRING" id="307486.GCA_000807215_01841"/>
<dbReference type="SMART" id="SM00267">
    <property type="entry name" value="GGDEF"/>
    <property type="match status" value="1"/>
</dbReference>
<dbReference type="SMART" id="SM00086">
    <property type="entry name" value="PAC"/>
    <property type="match status" value="2"/>
</dbReference>
<dbReference type="NCBIfam" id="TIGR00229">
    <property type="entry name" value="sensory_box"/>
    <property type="match status" value="1"/>
</dbReference>
<dbReference type="InterPro" id="IPR000700">
    <property type="entry name" value="PAS-assoc_C"/>
</dbReference>
<feature type="domain" description="PAS" evidence="1">
    <location>
        <begin position="146"/>
        <end position="216"/>
    </location>
</feature>
<dbReference type="Pfam" id="PF00990">
    <property type="entry name" value="GGDEF"/>
    <property type="match status" value="1"/>
</dbReference>
<protein>
    <submittedName>
        <fullName evidence="4">Diguanylate cyclase DosC</fullName>
        <ecNumber evidence="4">2.7.7.65</ecNumber>
    </submittedName>
</protein>
<proteinExistence type="predicted"/>
<dbReference type="InterPro" id="IPR001610">
    <property type="entry name" value="PAC"/>
</dbReference>
<reference evidence="4 5" key="1">
    <citation type="submission" date="2019-07" db="EMBL/GenBank/DDBJ databases">
        <title>Tepidimonas taiwanensis I1-1 draft genome.</title>
        <authorList>
            <person name="Da Costa M.S."/>
            <person name="Froufe H.J.C."/>
            <person name="Egas C."/>
            <person name="Albuquerque L."/>
        </authorList>
    </citation>
    <scope>NUCLEOTIDE SEQUENCE [LARGE SCALE GENOMIC DNA]</scope>
    <source>
        <strain evidence="4 5">I1-1</strain>
    </source>
</reference>
<dbReference type="InterPro" id="IPR000160">
    <property type="entry name" value="GGDEF_dom"/>
</dbReference>
<comment type="caution">
    <text evidence="4">The sequence shown here is derived from an EMBL/GenBank/DDBJ whole genome shotgun (WGS) entry which is preliminary data.</text>
</comment>
<dbReference type="Gene3D" id="3.30.450.20">
    <property type="entry name" value="PAS domain"/>
    <property type="match status" value="2"/>
</dbReference>
<evidence type="ECO:0000313" key="4">
    <source>
        <dbReference type="EMBL" id="TSE33180.1"/>
    </source>
</evidence>
<sequence length="435" mass="49186">MESVCAERRVAAGERLGGDGALAEALLAQVADWRWAMDAEFRIVRAEPLAEGRRLPPLPALIGYRPWECPALVLDERRRRRHERLLWQCQPFRGVELAWRTDRGRQRWFSISGVPRLDEQGHFHGYVGVATDVTARRRVEQSLRDVRAELDATLRALPDLMFEIDGDGVFHGVHAPQPELLAVPAERIVGRRDVDLLPPEVVRITHQALDQAREHGAARGHRYRIKLADGVHWFEMSVARKAGRDRYVVVVRDITELNALAFYDPLTGLPNRRLLLDRVEQALLRLAREPDWAALLFIDVDDFKRVNDTLGHAAGDRVLQELAQRMRAVVRSSDPLGRLGGDEFLALLTDLGTDLYSARRTVQRVGSQLRERLSQPIAWHGGVVTVSLSIGGVLFRGAQQPDRLMQAADQLMYRAKDRGKNAIAIQLMSALVRRM</sequence>
<dbReference type="OrthoDB" id="9813903at2"/>
<keyword evidence="5" id="KW-1185">Reference proteome</keyword>
<dbReference type="SUPFAM" id="SSF55785">
    <property type="entry name" value="PYP-like sensor domain (PAS domain)"/>
    <property type="match status" value="2"/>
</dbReference>
<dbReference type="EC" id="2.7.7.65" evidence="4"/>
<dbReference type="InterPro" id="IPR000014">
    <property type="entry name" value="PAS"/>
</dbReference>
<dbReference type="Proteomes" id="UP000317763">
    <property type="component" value="Unassembled WGS sequence"/>
</dbReference>
<feature type="domain" description="GGDEF" evidence="3">
    <location>
        <begin position="291"/>
        <end position="428"/>
    </location>
</feature>
<evidence type="ECO:0000259" key="1">
    <source>
        <dbReference type="PROSITE" id="PS50112"/>
    </source>
</evidence>